<dbReference type="HOGENOM" id="CLU_3117001_0_0_3"/>
<gene>
    <name evidence="1" type="ordered locus">Cyan7425_3088</name>
</gene>
<proteinExistence type="predicted"/>
<evidence type="ECO:0000313" key="1">
    <source>
        <dbReference type="EMBL" id="ACL45419.1"/>
    </source>
</evidence>
<dbReference type="AlphaFoldDB" id="B8HMV0"/>
<protein>
    <submittedName>
        <fullName evidence="1">Uncharacterized protein</fullName>
    </submittedName>
</protein>
<sequence>MESEIFDLHLPNCWNSIQSALWQLQQGNPEQAKQFLEAAQRSLNKAGIHTN</sequence>
<dbReference type="EMBL" id="CP001344">
    <property type="protein sequence ID" value="ACL45419.1"/>
    <property type="molecule type" value="Genomic_DNA"/>
</dbReference>
<reference evidence="1" key="1">
    <citation type="submission" date="2009-01" db="EMBL/GenBank/DDBJ databases">
        <title>Complete sequence of chromosome Cyanothece sp. PCC 7425.</title>
        <authorList>
            <consortium name="US DOE Joint Genome Institute"/>
            <person name="Lucas S."/>
            <person name="Copeland A."/>
            <person name="Lapidus A."/>
            <person name="Glavina del Rio T."/>
            <person name="Dalin E."/>
            <person name="Tice H."/>
            <person name="Bruce D."/>
            <person name="Goodwin L."/>
            <person name="Pitluck S."/>
            <person name="Sims D."/>
            <person name="Meineke L."/>
            <person name="Brettin T."/>
            <person name="Detter J.C."/>
            <person name="Han C."/>
            <person name="Larimer F."/>
            <person name="Land M."/>
            <person name="Hauser L."/>
            <person name="Kyrpides N."/>
            <person name="Ovchinnikova G."/>
            <person name="Liberton M."/>
            <person name="Stoeckel J."/>
            <person name="Banerjee A."/>
            <person name="Singh A."/>
            <person name="Page L."/>
            <person name="Sato H."/>
            <person name="Zhao L."/>
            <person name="Sherman L."/>
            <person name="Pakrasi H."/>
            <person name="Richardson P."/>
        </authorList>
    </citation>
    <scope>NUCLEOTIDE SEQUENCE</scope>
    <source>
        <strain evidence="1">PCC 7425</strain>
    </source>
</reference>
<name>B8HMV0_CYAP4</name>
<dbReference type="KEGG" id="cyn:Cyan7425_3088"/>
<organism evidence="1">
    <name type="scientific">Cyanothece sp. (strain PCC 7425 / ATCC 29141)</name>
    <dbReference type="NCBI Taxonomy" id="395961"/>
    <lineage>
        <taxon>Bacteria</taxon>
        <taxon>Bacillati</taxon>
        <taxon>Cyanobacteriota</taxon>
        <taxon>Cyanophyceae</taxon>
        <taxon>Gomontiellales</taxon>
        <taxon>Cyanothecaceae</taxon>
        <taxon>Cyanothece</taxon>
    </lineage>
</organism>
<accession>B8HMV0</accession>